<reference evidence="3" key="1">
    <citation type="submission" date="2025-08" db="UniProtKB">
        <authorList>
            <consortium name="RefSeq"/>
        </authorList>
    </citation>
    <scope>IDENTIFICATION</scope>
    <source>
        <tissue evidence="3">Leaves</tissue>
    </source>
</reference>
<dbReference type="RefSeq" id="XP_071923159.1">
    <property type="nucleotide sequence ID" value="XM_072067058.1"/>
</dbReference>
<gene>
    <name evidence="3" type="primary">LOC140015157</name>
</gene>
<sequence>MRAKYCQHSHPCMVGVLKGSSYVWRRMLQVREVAEQNLWWLVRLGQCNFWFNNWLGSGPLCQRLQSVSDHLVVDFVSNGRWNQRLLRQWVPDYIVSEIVSKAVPAGNAQDCVVWELTESGEFSIASSYLLLSGQTPSSFMFDRVWHSLLLVKISFFMVRLLRDRLPLASSLGRLNVHGPSKCFCCTDSQSELLEHIFTEGELAQFLWAFFGNAASVVYRGAGVRSRLAGWWCQLKCHSRMESLNTVLPSIIYWHIWLARNLAIFEGQYLRRQTICDRILADAVGVLSGEDGRGA</sequence>
<evidence type="ECO:0000313" key="3">
    <source>
        <dbReference type="RefSeq" id="XP_071923159.1"/>
    </source>
</evidence>
<protein>
    <recommendedName>
        <fullName evidence="1">Reverse transcriptase zinc-binding domain-containing protein</fullName>
    </recommendedName>
</protein>
<evidence type="ECO:0000313" key="2">
    <source>
        <dbReference type="Proteomes" id="UP001652660"/>
    </source>
</evidence>
<proteinExistence type="predicted"/>
<name>A0ABM4VUE8_COFAR</name>
<evidence type="ECO:0000259" key="1">
    <source>
        <dbReference type="Pfam" id="PF13966"/>
    </source>
</evidence>
<dbReference type="GeneID" id="140015157"/>
<feature type="domain" description="Reverse transcriptase zinc-binding" evidence="1">
    <location>
        <begin position="122"/>
        <end position="207"/>
    </location>
</feature>
<organism evidence="2 3">
    <name type="scientific">Coffea arabica</name>
    <name type="common">Arabian coffee</name>
    <dbReference type="NCBI Taxonomy" id="13443"/>
    <lineage>
        <taxon>Eukaryota</taxon>
        <taxon>Viridiplantae</taxon>
        <taxon>Streptophyta</taxon>
        <taxon>Embryophyta</taxon>
        <taxon>Tracheophyta</taxon>
        <taxon>Spermatophyta</taxon>
        <taxon>Magnoliopsida</taxon>
        <taxon>eudicotyledons</taxon>
        <taxon>Gunneridae</taxon>
        <taxon>Pentapetalae</taxon>
        <taxon>asterids</taxon>
        <taxon>lamiids</taxon>
        <taxon>Gentianales</taxon>
        <taxon>Rubiaceae</taxon>
        <taxon>Ixoroideae</taxon>
        <taxon>Gardenieae complex</taxon>
        <taxon>Bertiereae - Coffeeae clade</taxon>
        <taxon>Coffeeae</taxon>
        <taxon>Coffea</taxon>
    </lineage>
</organism>
<dbReference type="Pfam" id="PF13966">
    <property type="entry name" value="zf-RVT"/>
    <property type="match status" value="1"/>
</dbReference>
<accession>A0ABM4VUE8</accession>
<dbReference type="InterPro" id="IPR026960">
    <property type="entry name" value="RVT-Znf"/>
</dbReference>
<dbReference type="Proteomes" id="UP001652660">
    <property type="component" value="Chromosome 10e"/>
</dbReference>
<keyword evidence="2" id="KW-1185">Reference proteome</keyword>